<protein>
    <submittedName>
        <fullName evidence="2">Uncharacterized protein</fullName>
    </submittedName>
</protein>
<proteinExistence type="predicted"/>
<sequence>MFPERGFISLEDNGLRNSINRIALPPANIMNIHAFRMNKTRSFLAEFLSAKTNNKEQSSWNGQFSHKPKNAMLNTAPGAKTDSCKNNLTH</sequence>
<dbReference type="Proteomes" id="UP001225042">
    <property type="component" value="Unassembled WGS sequence"/>
</dbReference>
<name>A0AAW8H8H4_9ENTR</name>
<feature type="compositionally biased region" description="Polar residues" evidence="1">
    <location>
        <begin position="55"/>
        <end position="64"/>
    </location>
</feature>
<evidence type="ECO:0000313" key="2">
    <source>
        <dbReference type="EMBL" id="MDQ2257267.1"/>
    </source>
</evidence>
<evidence type="ECO:0000313" key="3">
    <source>
        <dbReference type="Proteomes" id="UP001225042"/>
    </source>
</evidence>
<keyword evidence="3" id="KW-1185">Reference proteome</keyword>
<organism evidence="2 3">
    <name type="scientific">Enterobacter soli</name>
    <dbReference type="NCBI Taxonomy" id="885040"/>
    <lineage>
        <taxon>Bacteria</taxon>
        <taxon>Pseudomonadati</taxon>
        <taxon>Pseudomonadota</taxon>
        <taxon>Gammaproteobacteria</taxon>
        <taxon>Enterobacterales</taxon>
        <taxon>Enterobacteriaceae</taxon>
        <taxon>Enterobacter</taxon>
    </lineage>
</organism>
<dbReference type="EMBL" id="JAVDKS010000005">
    <property type="protein sequence ID" value="MDQ2257267.1"/>
    <property type="molecule type" value="Genomic_DNA"/>
</dbReference>
<dbReference type="RefSeq" id="WP_306682972.1">
    <property type="nucleotide sequence ID" value="NZ_JAVDKR010000003.1"/>
</dbReference>
<evidence type="ECO:0000256" key="1">
    <source>
        <dbReference type="SAM" id="MobiDB-lite"/>
    </source>
</evidence>
<gene>
    <name evidence="2" type="ORF">RBJ67_14110</name>
</gene>
<dbReference type="AlphaFoldDB" id="A0AAW8H8H4"/>
<reference evidence="2 3" key="1">
    <citation type="submission" date="2023-08" db="EMBL/GenBank/DDBJ databases">
        <authorList>
            <person name="Dale J."/>
        </authorList>
    </citation>
    <scope>NUCLEOTIDE SEQUENCE [LARGE SCALE GENOMIC DNA]</scope>
    <source>
        <strain evidence="2 3">2023EL-00788</strain>
    </source>
</reference>
<accession>A0AAW8H8H4</accession>
<comment type="caution">
    <text evidence="2">The sequence shown here is derived from an EMBL/GenBank/DDBJ whole genome shotgun (WGS) entry which is preliminary data.</text>
</comment>
<feature type="region of interest" description="Disordered" evidence="1">
    <location>
        <begin position="55"/>
        <end position="90"/>
    </location>
</feature>